<evidence type="ECO:0000313" key="1">
    <source>
        <dbReference type="EMBL" id="ONM48135.1"/>
    </source>
</evidence>
<organism evidence="1 2">
    <name type="scientific">Nocardia donostiensis</name>
    <dbReference type="NCBI Taxonomy" id="1538463"/>
    <lineage>
        <taxon>Bacteria</taxon>
        <taxon>Bacillati</taxon>
        <taxon>Actinomycetota</taxon>
        <taxon>Actinomycetes</taxon>
        <taxon>Mycobacteriales</taxon>
        <taxon>Nocardiaceae</taxon>
        <taxon>Nocardia</taxon>
    </lineage>
</organism>
<reference evidence="1 2" key="1">
    <citation type="journal article" date="2016" name="Antonie Van Leeuwenhoek">
        <title>Nocardia donostiensis sp. nov., isolated from human respiratory specimens.</title>
        <authorList>
            <person name="Ercibengoa M."/>
            <person name="Bell M."/>
            <person name="Marimon J.M."/>
            <person name="Humrighouse B."/>
            <person name="Klenk H.P."/>
            <person name="Potter G."/>
            <person name="Perez-Trallero E."/>
        </authorList>
    </citation>
    <scope>NUCLEOTIDE SEQUENCE [LARGE SCALE GENOMIC DNA]</scope>
    <source>
        <strain evidence="1 2">X1655</strain>
    </source>
</reference>
<accession>A0A1V2TF55</accession>
<sequence>MSRAELQQQERDQQAPAFLHWLADMDNELERFFTQDAPRVGALEDPWTTQGIKTAAESLKAAFPDPKDVVAMNHPALDGYRRYFGEAFRMASDGSWFNLPGKRDNVDFWPVISRPYSTFLDPHDRLLDVYAKTRHPDGLLVWVYGNVVEDHALWVEAGKPSATEFRRLSAARLSQ</sequence>
<dbReference type="Proteomes" id="UP000188836">
    <property type="component" value="Unassembled WGS sequence"/>
</dbReference>
<dbReference type="STRING" id="1538463.B0T36_17240"/>
<dbReference type="EMBL" id="MUMY01000011">
    <property type="protein sequence ID" value="ONM48135.1"/>
    <property type="molecule type" value="Genomic_DNA"/>
</dbReference>
<comment type="caution">
    <text evidence="1">The sequence shown here is derived from an EMBL/GenBank/DDBJ whole genome shotgun (WGS) entry which is preliminary data.</text>
</comment>
<evidence type="ECO:0000313" key="2">
    <source>
        <dbReference type="Proteomes" id="UP000188836"/>
    </source>
</evidence>
<proteinExistence type="predicted"/>
<dbReference type="AlphaFoldDB" id="A0A1V2TF55"/>
<protein>
    <submittedName>
        <fullName evidence="1">Uncharacterized protein</fullName>
    </submittedName>
</protein>
<gene>
    <name evidence="1" type="ORF">B0T46_14145</name>
</gene>
<keyword evidence="2" id="KW-1185">Reference proteome</keyword>
<name>A0A1V2TF55_9NOCA</name>